<evidence type="ECO:0000256" key="2">
    <source>
        <dbReference type="ARBA" id="ARBA00010752"/>
    </source>
</evidence>
<dbReference type="PANTHER" id="PTHR30478:SF0">
    <property type="entry name" value="BETA SLIDING CLAMP"/>
    <property type="match status" value="1"/>
</dbReference>
<dbReference type="GO" id="GO:0008408">
    <property type="term" value="F:3'-5' exonuclease activity"/>
    <property type="evidence" value="ECO:0007669"/>
    <property type="project" value="InterPro"/>
</dbReference>
<name>A0A381RVE9_9ZZZZ</name>
<evidence type="ECO:0000256" key="8">
    <source>
        <dbReference type="ARBA" id="ARBA00023125"/>
    </source>
</evidence>
<dbReference type="EMBL" id="UINC01002361">
    <property type="protein sequence ID" value="SUZ95855.1"/>
    <property type="molecule type" value="Genomic_DNA"/>
</dbReference>
<keyword evidence="5" id="KW-0548">Nucleotidyltransferase</keyword>
<evidence type="ECO:0000313" key="12">
    <source>
        <dbReference type="EMBL" id="SUZ95855.1"/>
    </source>
</evidence>
<dbReference type="GO" id="GO:0006271">
    <property type="term" value="P:DNA strand elongation involved in DNA replication"/>
    <property type="evidence" value="ECO:0007669"/>
    <property type="project" value="TreeGrafter"/>
</dbReference>
<evidence type="ECO:0000256" key="5">
    <source>
        <dbReference type="ARBA" id="ARBA00022695"/>
    </source>
</evidence>
<protein>
    <recommendedName>
        <fullName evidence="13">DNA polymerase III beta sliding clamp central domain-containing protein</fullName>
    </recommendedName>
</protein>
<dbReference type="InterPro" id="IPR022635">
    <property type="entry name" value="DNA_polIII_beta_C"/>
</dbReference>
<evidence type="ECO:0000259" key="9">
    <source>
        <dbReference type="Pfam" id="PF00712"/>
    </source>
</evidence>
<dbReference type="Gene3D" id="3.10.150.10">
    <property type="entry name" value="DNA Polymerase III, subunit A, domain 2"/>
    <property type="match status" value="1"/>
</dbReference>
<evidence type="ECO:0000259" key="11">
    <source>
        <dbReference type="Pfam" id="PF02768"/>
    </source>
</evidence>
<dbReference type="GO" id="GO:0005737">
    <property type="term" value="C:cytoplasm"/>
    <property type="evidence" value="ECO:0007669"/>
    <property type="project" value="UniProtKB-SubCell"/>
</dbReference>
<keyword evidence="8" id="KW-0238">DNA-binding</keyword>
<organism evidence="12">
    <name type="scientific">marine metagenome</name>
    <dbReference type="NCBI Taxonomy" id="408172"/>
    <lineage>
        <taxon>unclassified sequences</taxon>
        <taxon>metagenomes</taxon>
        <taxon>ecological metagenomes</taxon>
    </lineage>
</organism>
<dbReference type="GO" id="GO:0003887">
    <property type="term" value="F:DNA-directed DNA polymerase activity"/>
    <property type="evidence" value="ECO:0007669"/>
    <property type="project" value="UniProtKB-KW"/>
</dbReference>
<dbReference type="NCBIfam" id="TIGR00663">
    <property type="entry name" value="dnan"/>
    <property type="match status" value="1"/>
</dbReference>
<keyword evidence="3" id="KW-0963">Cytoplasm</keyword>
<dbReference type="Gene3D" id="3.70.10.10">
    <property type="match status" value="1"/>
</dbReference>
<evidence type="ECO:0000256" key="7">
    <source>
        <dbReference type="ARBA" id="ARBA00022932"/>
    </source>
</evidence>
<evidence type="ECO:0008006" key="13">
    <source>
        <dbReference type="Google" id="ProtNLM"/>
    </source>
</evidence>
<feature type="non-terminal residue" evidence="12">
    <location>
        <position position="1"/>
    </location>
</feature>
<gene>
    <name evidence="12" type="ORF">METZ01_LOCUS48709</name>
</gene>
<dbReference type="PIRSF" id="PIRSF000804">
    <property type="entry name" value="DNA_pol_III_b"/>
    <property type="match status" value="1"/>
</dbReference>
<feature type="domain" description="DNA polymerase III beta sliding clamp central" evidence="10">
    <location>
        <begin position="131"/>
        <end position="241"/>
    </location>
</feature>
<evidence type="ECO:0000259" key="10">
    <source>
        <dbReference type="Pfam" id="PF02767"/>
    </source>
</evidence>
<dbReference type="Pfam" id="PF00712">
    <property type="entry name" value="DNA_pol3_beta"/>
    <property type="match status" value="1"/>
</dbReference>
<feature type="domain" description="DNA polymerase III beta sliding clamp C-terminal" evidence="11">
    <location>
        <begin position="244"/>
        <end position="362"/>
    </location>
</feature>
<dbReference type="SMART" id="SM00480">
    <property type="entry name" value="POL3Bc"/>
    <property type="match status" value="1"/>
</dbReference>
<sequence>VKFRCERDVLDRALSVASRAAATRGSLLQVLGGIHLHLEGDSLSVTGSDRNLTVRVTCQVGGQEDGVAVLPAKLAADIAHSLDSGQVEVVVGDDEASLSSGRSNFSLRTLAPDEFPRFELPIGDEVTLTAAGVAAALDQVVGAASGDDSRPILTGVLLAAEEDGLRFVATDSYRLAMRDLPGTSILSRDQTVLVPSRALEVVGRLLGDVDDLTICLGEREAVFTVGDVQVVTSLIVGEYPNYRALIPDDHPNSLVVERDDMLDALRRVRLLATDNTPVRLEMSGDGLELIAITQDIGQAHETVDATYDGDDLTVAFNPAYLIAGLEVCPDEELRLETCDALKPAVIRGVEDSDFLYLLMPVRVS</sequence>
<dbReference type="Pfam" id="PF02767">
    <property type="entry name" value="DNA_pol3_beta_2"/>
    <property type="match status" value="1"/>
</dbReference>
<evidence type="ECO:0000256" key="3">
    <source>
        <dbReference type="ARBA" id="ARBA00022490"/>
    </source>
</evidence>
<comment type="similarity">
    <text evidence="2">Belongs to the beta sliding clamp family.</text>
</comment>
<dbReference type="SUPFAM" id="SSF55979">
    <property type="entry name" value="DNA clamp"/>
    <property type="match status" value="3"/>
</dbReference>
<keyword evidence="6" id="KW-0235">DNA replication</keyword>
<dbReference type="InterPro" id="IPR046938">
    <property type="entry name" value="DNA_clamp_sf"/>
</dbReference>
<proteinExistence type="inferred from homology"/>
<dbReference type="Pfam" id="PF02768">
    <property type="entry name" value="DNA_pol3_beta_3"/>
    <property type="match status" value="1"/>
</dbReference>
<dbReference type="GO" id="GO:0003677">
    <property type="term" value="F:DNA binding"/>
    <property type="evidence" value="ECO:0007669"/>
    <property type="project" value="UniProtKB-KW"/>
</dbReference>
<evidence type="ECO:0000256" key="6">
    <source>
        <dbReference type="ARBA" id="ARBA00022705"/>
    </source>
</evidence>
<dbReference type="AlphaFoldDB" id="A0A381RVE9"/>
<dbReference type="InterPro" id="IPR022634">
    <property type="entry name" value="DNA_polIII_beta_N"/>
</dbReference>
<evidence type="ECO:0000256" key="1">
    <source>
        <dbReference type="ARBA" id="ARBA00004496"/>
    </source>
</evidence>
<dbReference type="InterPro" id="IPR022637">
    <property type="entry name" value="DNA_polIII_beta_cen"/>
</dbReference>
<keyword evidence="7" id="KW-0239">DNA-directed DNA polymerase</keyword>
<dbReference type="InterPro" id="IPR001001">
    <property type="entry name" value="DNA_polIII_beta"/>
</dbReference>
<reference evidence="12" key="1">
    <citation type="submission" date="2018-05" db="EMBL/GenBank/DDBJ databases">
        <authorList>
            <person name="Lanie J.A."/>
            <person name="Ng W.-L."/>
            <person name="Kazmierczak K.M."/>
            <person name="Andrzejewski T.M."/>
            <person name="Davidsen T.M."/>
            <person name="Wayne K.J."/>
            <person name="Tettelin H."/>
            <person name="Glass J.I."/>
            <person name="Rusch D."/>
            <person name="Podicherti R."/>
            <person name="Tsui H.-C.T."/>
            <person name="Winkler M.E."/>
        </authorList>
    </citation>
    <scope>NUCLEOTIDE SEQUENCE</scope>
</reference>
<comment type="subcellular location">
    <subcellularLocation>
        <location evidence="1">Cytoplasm</location>
    </subcellularLocation>
</comment>
<dbReference type="CDD" id="cd00140">
    <property type="entry name" value="beta_clamp"/>
    <property type="match status" value="1"/>
</dbReference>
<accession>A0A381RVE9</accession>
<feature type="domain" description="DNA polymerase III beta sliding clamp N-terminal" evidence="9">
    <location>
        <begin position="2"/>
        <end position="117"/>
    </location>
</feature>
<dbReference type="PANTHER" id="PTHR30478">
    <property type="entry name" value="DNA POLYMERASE III SUBUNIT BETA"/>
    <property type="match status" value="1"/>
</dbReference>
<dbReference type="GO" id="GO:0009360">
    <property type="term" value="C:DNA polymerase III complex"/>
    <property type="evidence" value="ECO:0007669"/>
    <property type="project" value="InterPro"/>
</dbReference>
<keyword evidence="4" id="KW-0808">Transferase</keyword>
<evidence type="ECO:0000256" key="4">
    <source>
        <dbReference type="ARBA" id="ARBA00022679"/>
    </source>
</evidence>